<evidence type="ECO:0000313" key="1">
    <source>
        <dbReference type="EMBL" id="WNZ24529.1"/>
    </source>
</evidence>
<accession>A0AA96WFY5</accession>
<proteinExistence type="predicted"/>
<organism evidence="1">
    <name type="scientific">Leptolyngbya sp. NK1-12</name>
    <dbReference type="NCBI Taxonomy" id="2547451"/>
    <lineage>
        <taxon>Bacteria</taxon>
        <taxon>Bacillati</taxon>
        <taxon>Cyanobacteriota</taxon>
        <taxon>Cyanophyceae</taxon>
        <taxon>Leptolyngbyales</taxon>
        <taxon>Leptolyngbyaceae</taxon>
        <taxon>Leptolyngbya group</taxon>
        <taxon>Leptolyngbya</taxon>
    </lineage>
</organism>
<sequence length="131" mass="15457">MVLRFKLKADYGSWPTWYADGNRVGDFDPAQLPISQETLQRLLKWQEVYDSTYQDDYPYNSSFPSQEAREVWGRERLRLWVQLHNELSSEYEVVSDIMHEGKIQVLTLEELPDEIKARCQNDIENASQSLL</sequence>
<protein>
    <submittedName>
        <fullName evidence="1">Uncharacterized protein</fullName>
    </submittedName>
</protein>
<dbReference type="EMBL" id="CP053586">
    <property type="protein sequence ID" value="WNZ24529.1"/>
    <property type="molecule type" value="Genomic_DNA"/>
</dbReference>
<name>A0AA96WFY5_9CYAN</name>
<dbReference type="RefSeq" id="WP_316430372.1">
    <property type="nucleotide sequence ID" value="NZ_CP053586.1"/>
</dbReference>
<gene>
    <name evidence="1" type="ORF">HJG54_17835</name>
</gene>
<reference evidence="1" key="1">
    <citation type="submission" date="2020-05" db="EMBL/GenBank/DDBJ databases">
        <authorList>
            <person name="Zhu T."/>
            <person name="Keshari N."/>
            <person name="Lu X."/>
        </authorList>
    </citation>
    <scope>NUCLEOTIDE SEQUENCE</scope>
    <source>
        <strain evidence="1">NK1-12</strain>
    </source>
</reference>
<dbReference type="AlphaFoldDB" id="A0AA96WFY5"/>